<sequence length="358" mass="38647">MVATHSLSKQLPRKPLRIGVVIEPRLPGAADFAREVERLGVDSLWVPEVWGYDALTGLAYLAAQTTSIGLGTFVVQLGSRSPALLATSALSLQELSGGRFRLGIGVSGPRVMEGWHGVRFRKPVRTTRETIDILRLISRGEPLRYDGEVYTLPLPDSAGRALRPLVAPREVPVYVAAMGPANLRLTGAAADGWLGNAFIPETAEVFLDPLREGAESAGRTLADLDLVAPVAVEFADDEADAAQRIRRHAEGYAFTIGAMGAAGRNFYNEAFTRLGFGAAVERVADLWQSGNRDEARRAVPLELGSHTNLVGTEQTIADRIERFRAAGMSTLLAKLETPFEEQLATLRRLVDLVGDSPA</sequence>
<dbReference type="GO" id="GO:0016705">
    <property type="term" value="F:oxidoreductase activity, acting on paired donors, with incorporation or reduction of molecular oxygen"/>
    <property type="evidence" value="ECO:0007669"/>
    <property type="project" value="InterPro"/>
</dbReference>
<dbReference type="RefSeq" id="WP_051037202.1">
    <property type="nucleotide sequence ID" value="NZ_UGRY01000005.1"/>
</dbReference>
<dbReference type="PANTHER" id="PTHR43244">
    <property type="match status" value="1"/>
</dbReference>
<feature type="domain" description="Luciferase-like" evidence="2">
    <location>
        <begin position="25"/>
        <end position="329"/>
    </location>
</feature>
<dbReference type="EC" id="1.2.-.-" evidence="3"/>
<dbReference type="STRING" id="1406858.GCA_000710895_03987"/>
<accession>A0A379JIU6</accession>
<keyword evidence="4" id="KW-1185">Reference proteome</keyword>
<dbReference type="Gene3D" id="3.20.20.30">
    <property type="entry name" value="Luciferase-like domain"/>
    <property type="match status" value="1"/>
</dbReference>
<dbReference type="SUPFAM" id="SSF51679">
    <property type="entry name" value="Bacterial luciferase-like"/>
    <property type="match status" value="1"/>
</dbReference>
<evidence type="ECO:0000313" key="4">
    <source>
        <dbReference type="Proteomes" id="UP000255467"/>
    </source>
</evidence>
<evidence type="ECO:0000259" key="2">
    <source>
        <dbReference type="Pfam" id="PF00296"/>
    </source>
</evidence>
<reference evidence="3 4" key="1">
    <citation type="submission" date="2018-06" db="EMBL/GenBank/DDBJ databases">
        <authorList>
            <consortium name="Pathogen Informatics"/>
            <person name="Doyle S."/>
        </authorList>
    </citation>
    <scope>NUCLEOTIDE SEQUENCE [LARGE SCALE GENOMIC DNA]</scope>
    <source>
        <strain evidence="3 4">NCTC1934</strain>
    </source>
</reference>
<dbReference type="Proteomes" id="UP000255467">
    <property type="component" value="Unassembled WGS sequence"/>
</dbReference>
<dbReference type="Pfam" id="PF00296">
    <property type="entry name" value="Bac_luciferase"/>
    <property type="match status" value="1"/>
</dbReference>
<evidence type="ECO:0000256" key="1">
    <source>
        <dbReference type="ARBA" id="ARBA00023002"/>
    </source>
</evidence>
<dbReference type="InterPro" id="IPR011251">
    <property type="entry name" value="Luciferase-like_dom"/>
</dbReference>
<keyword evidence="1 3" id="KW-0560">Oxidoreductase</keyword>
<dbReference type="OrthoDB" id="5241778at2"/>
<protein>
    <submittedName>
        <fullName evidence="3">Phthiodiolone/phenolphthiodiolone dimycocerosates ketoreductase</fullName>
        <ecNumber evidence="3">1.2.-.-</ecNumber>
    </submittedName>
</protein>
<proteinExistence type="predicted"/>
<dbReference type="InterPro" id="IPR036661">
    <property type="entry name" value="Luciferase-like_sf"/>
</dbReference>
<organism evidence="3 4">
    <name type="scientific">Nocardia otitidiscaviarum</name>
    <dbReference type="NCBI Taxonomy" id="1823"/>
    <lineage>
        <taxon>Bacteria</taxon>
        <taxon>Bacillati</taxon>
        <taxon>Actinomycetota</taxon>
        <taxon>Actinomycetes</taxon>
        <taxon>Mycobacteriales</taxon>
        <taxon>Nocardiaceae</taxon>
        <taxon>Nocardia</taxon>
    </lineage>
</organism>
<dbReference type="CDD" id="cd01097">
    <property type="entry name" value="Tetrahydromethanopterin_reductase"/>
    <property type="match status" value="1"/>
</dbReference>
<dbReference type="InterPro" id="IPR050564">
    <property type="entry name" value="F420-G6PD/mer"/>
</dbReference>
<dbReference type="EMBL" id="UGRY01000005">
    <property type="protein sequence ID" value="SUD48438.1"/>
    <property type="molecule type" value="Genomic_DNA"/>
</dbReference>
<gene>
    <name evidence="3" type="ORF">NCTC1934_05773</name>
</gene>
<evidence type="ECO:0000313" key="3">
    <source>
        <dbReference type="EMBL" id="SUD48438.1"/>
    </source>
</evidence>
<dbReference type="PANTHER" id="PTHR43244:SF1">
    <property type="entry name" value="5,10-METHYLENETETRAHYDROMETHANOPTERIN REDUCTASE"/>
    <property type="match status" value="1"/>
</dbReference>
<dbReference type="AlphaFoldDB" id="A0A379JIU6"/>
<name>A0A379JIU6_9NOCA</name>